<accession>A0A2P8DN20</accession>
<sequence>MEIDVSIPPGPGPRRSVLTRALDRLHDLTRWHWFAIGAVIAVGAASGLIMLTAPDGAGQDATPSAARAEPSPDPERDKPATPSPSPEPSRDAAGSSGTQHAESSATQAKKPKPEPSPSSTPTRRAEPPKETAEPTESPESGWPSEEDLERLREYYEEHQNNR</sequence>
<comment type="caution">
    <text evidence="3">The sequence shown here is derived from an EMBL/GenBank/DDBJ whole genome shotgun (WGS) entry which is preliminary data.</text>
</comment>
<evidence type="ECO:0000256" key="2">
    <source>
        <dbReference type="SAM" id="Phobius"/>
    </source>
</evidence>
<feature type="compositionally biased region" description="Polar residues" evidence="1">
    <location>
        <begin position="95"/>
        <end position="107"/>
    </location>
</feature>
<keyword evidence="2" id="KW-1133">Transmembrane helix</keyword>
<feature type="compositionally biased region" description="Basic and acidic residues" evidence="1">
    <location>
        <begin position="149"/>
        <end position="162"/>
    </location>
</feature>
<name>A0A2P8DN20_9ACTN</name>
<evidence type="ECO:0000313" key="4">
    <source>
        <dbReference type="Proteomes" id="UP000240542"/>
    </source>
</evidence>
<feature type="region of interest" description="Disordered" evidence="1">
    <location>
        <begin position="53"/>
        <end position="162"/>
    </location>
</feature>
<organism evidence="3 4">
    <name type="scientific">Murinocardiopsis flavida</name>
    <dbReference type="NCBI Taxonomy" id="645275"/>
    <lineage>
        <taxon>Bacteria</taxon>
        <taxon>Bacillati</taxon>
        <taxon>Actinomycetota</taxon>
        <taxon>Actinomycetes</taxon>
        <taxon>Streptosporangiales</taxon>
        <taxon>Nocardiopsidaceae</taxon>
        <taxon>Murinocardiopsis</taxon>
    </lineage>
</organism>
<dbReference type="RefSeq" id="WP_106582673.1">
    <property type="nucleotide sequence ID" value="NZ_PYGA01000005.1"/>
</dbReference>
<proteinExistence type="predicted"/>
<dbReference type="Proteomes" id="UP000240542">
    <property type="component" value="Unassembled WGS sequence"/>
</dbReference>
<dbReference type="EMBL" id="PYGA01000005">
    <property type="protein sequence ID" value="PSK98618.1"/>
    <property type="molecule type" value="Genomic_DNA"/>
</dbReference>
<keyword evidence="2" id="KW-0812">Transmembrane</keyword>
<feature type="compositionally biased region" description="Basic and acidic residues" evidence="1">
    <location>
        <begin position="123"/>
        <end position="132"/>
    </location>
</feature>
<evidence type="ECO:0000313" key="3">
    <source>
        <dbReference type="EMBL" id="PSK98618.1"/>
    </source>
</evidence>
<protein>
    <submittedName>
        <fullName evidence="3">Uncharacterized protein</fullName>
    </submittedName>
</protein>
<feature type="transmembrane region" description="Helical" evidence="2">
    <location>
        <begin position="31"/>
        <end position="51"/>
    </location>
</feature>
<evidence type="ECO:0000256" key="1">
    <source>
        <dbReference type="SAM" id="MobiDB-lite"/>
    </source>
</evidence>
<keyword evidence="2" id="KW-0472">Membrane</keyword>
<keyword evidence="4" id="KW-1185">Reference proteome</keyword>
<reference evidence="3 4" key="1">
    <citation type="submission" date="2018-03" db="EMBL/GenBank/DDBJ databases">
        <title>Genomic Encyclopedia of Archaeal and Bacterial Type Strains, Phase II (KMG-II): from individual species to whole genera.</title>
        <authorList>
            <person name="Goeker M."/>
        </authorList>
    </citation>
    <scope>NUCLEOTIDE SEQUENCE [LARGE SCALE GENOMIC DNA]</scope>
    <source>
        <strain evidence="3 4">DSM 45312</strain>
    </source>
</reference>
<gene>
    <name evidence="3" type="ORF">CLV63_105292</name>
</gene>
<dbReference type="AlphaFoldDB" id="A0A2P8DN20"/>